<dbReference type="InterPro" id="IPR011009">
    <property type="entry name" value="Kinase-like_dom_sf"/>
</dbReference>
<organism evidence="18 19">
    <name type="scientific">Penicillium olsonii</name>
    <dbReference type="NCBI Taxonomy" id="99116"/>
    <lineage>
        <taxon>Eukaryota</taxon>
        <taxon>Fungi</taxon>
        <taxon>Dikarya</taxon>
        <taxon>Ascomycota</taxon>
        <taxon>Pezizomycotina</taxon>
        <taxon>Eurotiomycetes</taxon>
        <taxon>Eurotiomycetidae</taxon>
        <taxon>Eurotiales</taxon>
        <taxon>Aspergillaceae</taxon>
        <taxon>Penicillium</taxon>
    </lineage>
</organism>
<dbReference type="GO" id="GO:0004713">
    <property type="term" value="F:protein tyrosine kinase activity"/>
    <property type="evidence" value="ECO:0007669"/>
    <property type="project" value="InterPro"/>
</dbReference>
<comment type="function">
    <text evidence="1">Component of the EKC/KEOPS complex that is required for the formation of a threonylcarbamoyl group on adenosine at position 37 (t(6)A37) in tRNAs that read codons beginning with adenine. The complex is probably involved in the transfer of the threonylcarbamoyl moiety of threonylcarbamoyl-AMP (TC-AMP) to the N6 group of A37. BUD32 has ATPase activity in the context of the EKC/KEOPS complex and likely plays a supporting role to the catalytic subunit KAE1. The EKC/KEOPS complex also promotes both telomere uncapping and telomere elongation. The complex is required for efficient recruitment of transcriptional coactivators.</text>
</comment>
<keyword evidence="10" id="KW-0418">Kinase</keyword>
<dbReference type="SUPFAM" id="SSF56112">
    <property type="entry name" value="Protein kinase-like (PK-like)"/>
    <property type="match status" value="1"/>
</dbReference>
<evidence type="ECO:0000256" key="16">
    <source>
        <dbReference type="ARBA" id="ARBA00048679"/>
    </source>
</evidence>
<comment type="caution">
    <text evidence="18">The sequence shown here is derived from an EMBL/GenBank/DDBJ whole genome shotgun (WGS) entry which is preliminary data.</text>
</comment>
<dbReference type="OrthoDB" id="192887at2759"/>
<name>A0A9W4MN64_PENOL</name>
<evidence type="ECO:0000256" key="5">
    <source>
        <dbReference type="ARBA" id="ARBA00013948"/>
    </source>
</evidence>
<dbReference type="InterPro" id="IPR000719">
    <property type="entry name" value="Prot_kinase_dom"/>
</dbReference>
<dbReference type="Gene3D" id="3.30.200.20">
    <property type="entry name" value="Phosphorylase Kinase, domain 1"/>
    <property type="match status" value="2"/>
</dbReference>
<evidence type="ECO:0000256" key="12">
    <source>
        <dbReference type="ARBA" id="ARBA00022895"/>
    </source>
</evidence>
<evidence type="ECO:0000256" key="4">
    <source>
        <dbReference type="ARBA" id="ARBA00012513"/>
    </source>
</evidence>
<keyword evidence="11" id="KW-0067">ATP-binding</keyword>
<dbReference type="EC" id="2.7.11.1" evidence="4"/>
<evidence type="ECO:0000313" key="18">
    <source>
        <dbReference type="EMBL" id="CAG8026008.1"/>
    </source>
</evidence>
<evidence type="ECO:0000256" key="6">
    <source>
        <dbReference type="ARBA" id="ARBA00019973"/>
    </source>
</evidence>
<dbReference type="AlphaFoldDB" id="A0A9W4MN64"/>
<dbReference type="GO" id="GO:0005524">
    <property type="term" value="F:ATP binding"/>
    <property type="evidence" value="ECO:0007669"/>
    <property type="project" value="UniProtKB-KW"/>
</dbReference>
<dbReference type="GO" id="GO:0004674">
    <property type="term" value="F:protein serine/threonine kinase activity"/>
    <property type="evidence" value="ECO:0007669"/>
    <property type="project" value="UniProtKB-KW"/>
</dbReference>
<dbReference type="Gene3D" id="1.10.510.10">
    <property type="entry name" value="Transferase(Phosphotransferase) domain 1"/>
    <property type="match status" value="1"/>
</dbReference>
<evidence type="ECO:0000256" key="14">
    <source>
        <dbReference type="ARBA" id="ARBA00033194"/>
    </source>
</evidence>
<protein>
    <recommendedName>
        <fullName evidence="6">EKC/KEOPS complex subunit BUD32</fullName>
        <ecNumber evidence="4">2.7.11.1</ecNumber>
    </recommendedName>
    <alternativeName>
        <fullName evidence="13 14">Atypical Serine/threonine protein kinase BUD32</fullName>
    </alternativeName>
    <alternativeName>
        <fullName evidence="5">EKC/KEOPS complex subunit bud32</fullName>
    </alternativeName>
</protein>
<keyword evidence="12" id="KW-0158">Chromosome</keyword>
<evidence type="ECO:0000313" key="19">
    <source>
        <dbReference type="Proteomes" id="UP001153618"/>
    </source>
</evidence>
<keyword evidence="19" id="KW-1185">Reference proteome</keyword>
<comment type="subunit">
    <text evidence="3">Component of the EKC/KEOPS complex composed of at least BUD32, CGI121, GON7, KAE1 and PCC1; the whole complex dimerizes.</text>
</comment>
<evidence type="ECO:0000256" key="10">
    <source>
        <dbReference type="ARBA" id="ARBA00022777"/>
    </source>
</evidence>
<reference evidence="18" key="1">
    <citation type="submission" date="2021-07" db="EMBL/GenBank/DDBJ databases">
        <authorList>
            <person name="Branca A.L. A."/>
        </authorList>
    </citation>
    <scope>NUCLEOTIDE SEQUENCE</scope>
</reference>
<comment type="catalytic activity">
    <reaction evidence="16">
        <text>L-seryl-[protein] + ATP = O-phospho-L-seryl-[protein] + ADP + H(+)</text>
        <dbReference type="Rhea" id="RHEA:17989"/>
        <dbReference type="Rhea" id="RHEA-COMP:9863"/>
        <dbReference type="Rhea" id="RHEA-COMP:11604"/>
        <dbReference type="ChEBI" id="CHEBI:15378"/>
        <dbReference type="ChEBI" id="CHEBI:29999"/>
        <dbReference type="ChEBI" id="CHEBI:30616"/>
        <dbReference type="ChEBI" id="CHEBI:83421"/>
        <dbReference type="ChEBI" id="CHEBI:456216"/>
        <dbReference type="EC" id="2.7.11.1"/>
    </reaction>
</comment>
<keyword evidence="7" id="KW-0723">Serine/threonine-protein kinase</keyword>
<comment type="subcellular location">
    <subcellularLocation>
        <location evidence="2">Chromosome</location>
        <location evidence="2">Telomere</location>
    </subcellularLocation>
</comment>
<gene>
    <name evidence="18" type="ORF">POLS_LOCUS2569</name>
</gene>
<evidence type="ECO:0000256" key="7">
    <source>
        <dbReference type="ARBA" id="ARBA00022527"/>
    </source>
</evidence>
<dbReference type="InterPro" id="IPR050117">
    <property type="entry name" value="MAPK"/>
</dbReference>
<dbReference type="Proteomes" id="UP001153618">
    <property type="component" value="Unassembled WGS sequence"/>
</dbReference>
<dbReference type="SMART" id="SM00219">
    <property type="entry name" value="TyrKc"/>
    <property type="match status" value="1"/>
</dbReference>
<dbReference type="EMBL" id="CAJVOS010000015">
    <property type="protein sequence ID" value="CAG8026008.1"/>
    <property type="molecule type" value="Genomic_DNA"/>
</dbReference>
<keyword evidence="9" id="KW-0547">Nucleotide-binding</keyword>
<dbReference type="GO" id="GO:0000781">
    <property type="term" value="C:chromosome, telomeric region"/>
    <property type="evidence" value="ECO:0007669"/>
    <property type="project" value="UniProtKB-SubCell"/>
</dbReference>
<evidence type="ECO:0000259" key="17">
    <source>
        <dbReference type="PROSITE" id="PS50011"/>
    </source>
</evidence>
<proteinExistence type="predicted"/>
<keyword evidence="8" id="KW-0808">Transferase</keyword>
<evidence type="ECO:0000256" key="11">
    <source>
        <dbReference type="ARBA" id="ARBA00022840"/>
    </source>
</evidence>
<evidence type="ECO:0000256" key="1">
    <source>
        <dbReference type="ARBA" id="ARBA00003747"/>
    </source>
</evidence>
<dbReference type="FunFam" id="1.10.510.10:FF:000624">
    <property type="entry name" value="Mitogen-activated protein kinase"/>
    <property type="match status" value="1"/>
</dbReference>
<feature type="domain" description="Protein kinase" evidence="17">
    <location>
        <begin position="1"/>
        <end position="308"/>
    </location>
</feature>
<evidence type="ECO:0000256" key="9">
    <source>
        <dbReference type="ARBA" id="ARBA00022741"/>
    </source>
</evidence>
<comment type="catalytic activity">
    <reaction evidence="15">
        <text>L-threonyl-[protein] + ATP = O-phospho-L-threonyl-[protein] + ADP + H(+)</text>
        <dbReference type="Rhea" id="RHEA:46608"/>
        <dbReference type="Rhea" id="RHEA-COMP:11060"/>
        <dbReference type="Rhea" id="RHEA-COMP:11605"/>
        <dbReference type="ChEBI" id="CHEBI:15378"/>
        <dbReference type="ChEBI" id="CHEBI:30013"/>
        <dbReference type="ChEBI" id="CHEBI:30616"/>
        <dbReference type="ChEBI" id="CHEBI:61977"/>
        <dbReference type="ChEBI" id="CHEBI:456216"/>
        <dbReference type="EC" id="2.7.11.1"/>
    </reaction>
</comment>
<evidence type="ECO:0000256" key="13">
    <source>
        <dbReference type="ARBA" id="ARBA00030980"/>
    </source>
</evidence>
<evidence type="ECO:0000256" key="8">
    <source>
        <dbReference type="ARBA" id="ARBA00022679"/>
    </source>
</evidence>
<accession>A0A9W4MN64</accession>
<keyword evidence="12" id="KW-0779">Telomere</keyword>
<dbReference type="PROSITE" id="PS50011">
    <property type="entry name" value="PROTEIN_KINASE_DOM"/>
    <property type="match status" value="1"/>
</dbReference>
<sequence length="345" mass="39102">MVHFVKSTVLGGNFETPERYVHDMPFDVPALRGSLQIYRSQNPEDRSFRSCLVCHCHTARLDGADIFHSSSWDQVNQQYVAVKKILDPFGTPATAHSIFREIKLLKRIQHENACHFSARGLKYLHSAGIPHRDLRPENILINQNCDLKICDLGLPVQDTHTMSYTPTRCYRAPELLLASHKYDEKVDVWSVGCIFAEMLQGKPLFAGRNHVEQFCAITELLGTPNEDLLARIASQSTLHFIQSLPSYKGTGLPSLFSSLDSTGRRSICFYFCFPSIEQITGLDLLGKLLVFDPHQRICASDALAAPYLAAYHDPTDEPVADHTYDWSIHERCSNAWKMELYFPID</sequence>
<dbReference type="InterPro" id="IPR020635">
    <property type="entry name" value="Tyr_kinase_cat_dom"/>
</dbReference>
<dbReference type="PROSITE" id="PS00109">
    <property type="entry name" value="PROTEIN_KINASE_TYR"/>
    <property type="match status" value="1"/>
</dbReference>
<dbReference type="Pfam" id="PF00069">
    <property type="entry name" value="Pkinase"/>
    <property type="match status" value="1"/>
</dbReference>
<evidence type="ECO:0000256" key="2">
    <source>
        <dbReference type="ARBA" id="ARBA00004574"/>
    </source>
</evidence>
<evidence type="ECO:0000256" key="3">
    <source>
        <dbReference type="ARBA" id="ARBA00011534"/>
    </source>
</evidence>
<dbReference type="PANTHER" id="PTHR24055">
    <property type="entry name" value="MITOGEN-ACTIVATED PROTEIN KINASE"/>
    <property type="match status" value="1"/>
</dbReference>
<dbReference type="InterPro" id="IPR008266">
    <property type="entry name" value="Tyr_kinase_AS"/>
</dbReference>
<evidence type="ECO:0000256" key="15">
    <source>
        <dbReference type="ARBA" id="ARBA00047899"/>
    </source>
</evidence>